<dbReference type="OrthoDB" id="10608326at2759"/>
<evidence type="ECO:0000313" key="1">
    <source>
        <dbReference type="EMBL" id="KAJ8448627.1"/>
    </source>
</evidence>
<gene>
    <name evidence="1" type="ORF">Cgig2_010514</name>
</gene>
<dbReference type="Proteomes" id="UP001153076">
    <property type="component" value="Unassembled WGS sequence"/>
</dbReference>
<sequence>MEGCKTVDQSQSIASEMTDIDNFTPHNGLQLSIHDLSTKPLCTRVLIGQCRANPMALSTSKQSLMAPASLGRIPASFDILDTMAEVVLAVARVTERAALASSIGLVWMGASLNKKKVKVGTHPYKKADTRHRLILWLANAARTTCCVGHSTITSI</sequence>
<keyword evidence="2" id="KW-1185">Reference proteome</keyword>
<proteinExistence type="predicted"/>
<accession>A0A9Q1KSI3</accession>
<reference evidence="1" key="1">
    <citation type="submission" date="2022-04" db="EMBL/GenBank/DDBJ databases">
        <title>Carnegiea gigantea Genome sequencing and assembly v2.</title>
        <authorList>
            <person name="Copetti D."/>
            <person name="Sanderson M.J."/>
            <person name="Burquez A."/>
            <person name="Wojciechowski M.F."/>
        </authorList>
    </citation>
    <scope>NUCLEOTIDE SEQUENCE</scope>
    <source>
        <strain evidence="1">SGP5-SGP5p</strain>
        <tissue evidence="1">Aerial part</tissue>
    </source>
</reference>
<dbReference type="AlphaFoldDB" id="A0A9Q1KSI3"/>
<protein>
    <submittedName>
        <fullName evidence="1">Uncharacterized protein</fullName>
    </submittedName>
</protein>
<dbReference type="EMBL" id="JAKOGI010000028">
    <property type="protein sequence ID" value="KAJ8448627.1"/>
    <property type="molecule type" value="Genomic_DNA"/>
</dbReference>
<evidence type="ECO:0000313" key="2">
    <source>
        <dbReference type="Proteomes" id="UP001153076"/>
    </source>
</evidence>
<organism evidence="1 2">
    <name type="scientific">Carnegiea gigantea</name>
    <dbReference type="NCBI Taxonomy" id="171969"/>
    <lineage>
        <taxon>Eukaryota</taxon>
        <taxon>Viridiplantae</taxon>
        <taxon>Streptophyta</taxon>
        <taxon>Embryophyta</taxon>
        <taxon>Tracheophyta</taxon>
        <taxon>Spermatophyta</taxon>
        <taxon>Magnoliopsida</taxon>
        <taxon>eudicotyledons</taxon>
        <taxon>Gunneridae</taxon>
        <taxon>Pentapetalae</taxon>
        <taxon>Caryophyllales</taxon>
        <taxon>Cactineae</taxon>
        <taxon>Cactaceae</taxon>
        <taxon>Cactoideae</taxon>
        <taxon>Echinocereeae</taxon>
        <taxon>Carnegiea</taxon>
    </lineage>
</organism>
<name>A0A9Q1KSI3_9CARY</name>
<comment type="caution">
    <text evidence="1">The sequence shown here is derived from an EMBL/GenBank/DDBJ whole genome shotgun (WGS) entry which is preliminary data.</text>
</comment>